<protein>
    <submittedName>
        <fullName evidence="2">Uncharacterized protein</fullName>
    </submittedName>
</protein>
<accession>A0A0G4N1U3</accession>
<evidence type="ECO:0000313" key="3">
    <source>
        <dbReference type="Proteomes" id="UP000045706"/>
    </source>
</evidence>
<organism evidence="2 3">
    <name type="scientific">Verticillium longisporum</name>
    <name type="common">Verticillium dahliae var. longisporum</name>
    <dbReference type="NCBI Taxonomy" id="100787"/>
    <lineage>
        <taxon>Eukaryota</taxon>
        <taxon>Fungi</taxon>
        <taxon>Dikarya</taxon>
        <taxon>Ascomycota</taxon>
        <taxon>Pezizomycotina</taxon>
        <taxon>Sordariomycetes</taxon>
        <taxon>Hypocreomycetidae</taxon>
        <taxon>Glomerellales</taxon>
        <taxon>Plectosphaerellaceae</taxon>
        <taxon>Verticillium</taxon>
    </lineage>
</organism>
<feature type="compositionally biased region" description="Basic and acidic residues" evidence="1">
    <location>
        <begin position="17"/>
        <end position="68"/>
    </location>
</feature>
<evidence type="ECO:0000256" key="1">
    <source>
        <dbReference type="SAM" id="MobiDB-lite"/>
    </source>
</evidence>
<feature type="compositionally biased region" description="Basic residues" evidence="1">
    <location>
        <begin position="1"/>
        <end position="16"/>
    </location>
</feature>
<dbReference type="AlphaFoldDB" id="A0A0G4N1U3"/>
<evidence type="ECO:0000313" key="2">
    <source>
        <dbReference type="EMBL" id="CRK40265.1"/>
    </source>
</evidence>
<feature type="region of interest" description="Disordered" evidence="1">
    <location>
        <begin position="1"/>
        <end position="68"/>
    </location>
</feature>
<reference evidence="3" key="1">
    <citation type="submission" date="2015-05" db="EMBL/GenBank/DDBJ databases">
        <authorList>
            <person name="Fogelqvist Johan"/>
        </authorList>
    </citation>
    <scope>NUCLEOTIDE SEQUENCE [LARGE SCALE GENOMIC DNA]</scope>
</reference>
<proteinExistence type="predicted"/>
<name>A0A0G4N1U3_VERLO</name>
<dbReference type="EMBL" id="CVQI01032008">
    <property type="protein sequence ID" value="CRK40265.1"/>
    <property type="molecule type" value="Genomic_DNA"/>
</dbReference>
<sequence>MEAKHRAAKARRRRKRDERERQAEDLSREAARKAREQHELAVKARLRREKEREAEERSAEVARRNRVERERVAQGRLKNTLIKEKQDTVRHNWAIMREAAEPQEAGRPLLQPAASRSPECPYPQFGWHKMNESEDQVQNTRVSSIVLGVNLKVKVHEPCEPIAYAY</sequence>
<dbReference type="Proteomes" id="UP000045706">
    <property type="component" value="Unassembled WGS sequence"/>
</dbReference>
<gene>
    <name evidence="2" type="ORF">BN1723_015694</name>
</gene>